<accession>A0ABD2MVQ8</accession>
<evidence type="ECO:0000313" key="2">
    <source>
        <dbReference type="EMBL" id="KAL3270385.1"/>
    </source>
</evidence>
<organism evidence="2 3">
    <name type="scientific">Cryptolaemus montrouzieri</name>
    <dbReference type="NCBI Taxonomy" id="559131"/>
    <lineage>
        <taxon>Eukaryota</taxon>
        <taxon>Metazoa</taxon>
        <taxon>Ecdysozoa</taxon>
        <taxon>Arthropoda</taxon>
        <taxon>Hexapoda</taxon>
        <taxon>Insecta</taxon>
        <taxon>Pterygota</taxon>
        <taxon>Neoptera</taxon>
        <taxon>Endopterygota</taxon>
        <taxon>Coleoptera</taxon>
        <taxon>Polyphaga</taxon>
        <taxon>Cucujiformia</taxon>
        <taxon>Coccinelloidea</taxon>
        <taxon>Coccinellidae</taxon>
        <taxon>Scymninae</taxon>
        <taxon>Scymnini</taxon>
        <taxon>Cryptolaemus</taxon>
    </lineage>
</organism>
<evidence type="ECO:0000313" key="3">
    <source>
        <dbReference type="Proteomes" id="UP001516400"/>
    </source>
</evidence>
<feature type="compositionally biased region" description="Acidic residues" evidence="1">
    <location>
        <begin position="116"/>
        <end position="126"/>
    </location>
</feature>
<name>A0ABD2MVQ8_9CUCU</name>
<protein>
    <submittedName>
        <fullName evidence="2">Uncharacterized protein</fullName>
    </submittedName>
</protein>
<feature type="region of interest" description="Disordered" evidence="1">
    <location>
        <begin position="116"/>
        <end position="163"/>
    </location>
</feature>
<gene>
    <name evidence="2" type="ORF">HHI36_023925</name>
</gene>
<keyword evidence="3" id="KW-1185">Reference proteome</keyword>
<dbReference type="Proteomes" id="UP001516400">
    <property type="component" value="Unassembled WGS sequence"/>
</dbReference>
<dbReference type="AlphaFoldDB" id="A0ABD2MVQ8"/>
<sequence length="163" mass="18188">MDLVFDRNRVAKDELKYELVIRGFEDVGTVESIRSCLRNVIKLERSGQSLTYPPLSLNCDDEFNIIENKIEEVIGVIDQFNDDIKRVCTESTLHTQERSILDASLLNIRVDSDDDLSYDGSDEEVEGAIGNSTPKPAGVNEGESSDSENMSVSALLERVEELS</sequence>
<reference evidence="2 3" key="1">
    <citation type="journal article" date="2021" name="BMC Biol.">
        <title>Horizontally acquired antibacterial genes associated with adaptive radiation of ladybird beetles.</title>
        <authorList>
            <person name="Li H.S."/>
            <person name="Tang X.F."/>
            <person name="Huang Y.H."/>
            <person name="Xu Z.Y."/>
            <person name="Chen M.L."/>
            <person name="Du X.Y."/>
            <person name="Qiu B.Y."/>
            <person name="Chen P.T."/>
            <person name="Zhang W."/>
            <person name="Slipinski A."/>
            <person name="Escalona H.E."/>
            <person name="Waterhouse R.M."/>
            <person name="Zwick A."/>
            <person name="Pang H."/>
        </authorList>
    </citation>
    <scope>NUCLEOTIDE SEQUENCE [LARGE SCALE GENOMIC DNA]</scope>
    <source>
        <strain evidence="2">SYSU2018</strain>
    </source>
</reference>
<proteinExistence type="predicted"/>
<comment type="caution">
    <text evidence="2">The sequence shown here is derived from an EMBL/GenBank/DDBJ whole genome shotgun (WGS) entry which is preliminary data.</text>
</comment>
<dbReference type="EMBL" id="JABFTP020000023">
    <property type="protein sequence ID" value="KAL3270385.1"/>
    <property type="molecule type" value="Genomic_DNA"/>
</dbReference>
<evidence type="ECO:0000256" key="1">
    <source>
        <dbReference type="SAM" id="MobiDB-lite"/>
    </source>
</evidence>